<feature type="transmembrane region" description="Helical" evidence="1">
    <location>
        <begin position="33"/>
        <end position="55"/>
    </location>
</feature>
<dbReference type="PANTHER" id="PTHR34821:SF2">
    <property type="entry name" value="INNER MEMBRANE PROTEIN YDCZ"/>
    <property type="match status" value="1"/>
</dbReference>
<keyword evidence="1" id="KW-1133">Transmembrane helix</keyword>
<dbReference type="Proteomes" id="UP000253918">
    <property type="component" value="Unassembled WGS sequence"/>
</dbReference>
<dbReference type="OrthoDB" id="370053at2"/>
<evidence type="ECO:0000313" key="3">
    <source>
        <dbReference type="Proteomes" id="UP000253918"/>
    </source>
</evidence>
<organism evidence="2 3">
    <name type="scientific">Sphingomonas aracearum</name>
    <dbReference type="NCBI Taxonomy" id="2283317"/>
    <lineage>
        <taxon>Bacteria</taxon>
        <taxon>Pseudomonadati</taxon>
        <taxon>Pseudomonadota</taxon>
        <taxon>Alphaproteobacteria</taxon>
        <taxon>Sphingomonadales</taxon>
        <taxon>Sphingomonadaceae</taxon>
        <taxon>Sphingomonas</taxon>
    </lineage>
</organism>
<keyword evidence="3" id="KW-1185">Reference proteome</keyword>
<keyword evidence="1" id="KW-0812">Transmembrane</keyword>
<feature type="transmembrane region" description="Helical" evidence="1">
    <location>
        <begin position="67"/>
        <end position="87"/>
    </location>
</feature>
<dbReference type="AlphaFoldDB" id="A0A369W2C9"/>
<dbReference type="EMBL" id="QQNB01000001">
    <property type="protein sequence ID" value="RDE06221.1"/>
    <property type="molecule type" value="Genomic_DNA"/>
</dbReference>
<dbReference type="InterPro" id="IPR006750">
    <property type="entry name" value="YdcZ"/>
</dbReference>
<comment type="caution">
    <text evidence="2">The sequence shown here is derived from an EMBL/GenBank/DDBJ whole genome shotgun (WGS) entry which is preliminary data.</text>
</comment>
<evidence type="ECO:0000256" key="1">
    <source>
        <dbReference type="SAM" id="Phobius"/>
    </source>
</evidence>
<feature type="transmembrane region" description="Helical" evidence="1">
    <location>
        <begin position="123"/>
        <end position="142"/>
    </location>
</feature>
<evidence type="ECO:0000313" key="2">
    <source>
        <dbReference type="EMBL" id="RDE06221.1"/>
    </source>
</evidence>
<reference evidence="2 3" key="1">
    <citation type="submission" date="2018-07" db="EMBL/GenBank/DDBJ databases">
        <title>a novel species of Sphingomonas isolated from the rhizosphere soil of Araceae plant.</title>
        <authorList>
            <person name="Zhiyong W."/>
            <person name="Qinglan Z."/>
            <person name="Zhiwei F."/>
            <person name="Ding X."/>
            <person name="Gejiao W."/>
            <person name="Shixue Z."/>
        </authorList>
    </citation>
    <scope>NUCLEOTIDE SEQUENCE [LARGE SCALE GENOMIC DNA]</scope>
    <source>
        <strain evidence="2 3">WZY 27</strain>
    </source>
</reference>
<dbReference type="GO" id="GO:0005886">
    <property type="term" value="C:plasma membrane"/>
    <property type="evidence" value="ECO:0007669"/>
    <property type="project" value="TreeGrafter"/>
</dbReference>
<protein>
    <submittedName>
        <fullName evidence="2">DMT family transporter</fullName>
    </submittedName>
</protein>
<sequence length="144" mass="14644">MQFLPILAVLLAGIGLAVQPPTNAALARTSGSVLLAALISFIVGTLTLLALWAALDRTGPAAVKGAPAWAWLGGFYGAGFVAVMAFAAPRLGLATTLTMAIGSQLVAALVLDHFGLLGLRQVPISTTKLAGVALVFVGVLLVRR</sequence>
<proteinExistence type="predicted"/>
<accession>A0A369W2C9</accession>
<keyword evidence="1" id="KW-0472">Membrane</keyword>
<dbReference type="PANTHER" id="PTHR34821">
    <property type="entry name" value="INNER MEMBRANE PROTEIN YDCZ"/>
    <property type="match status" value="1"/>
</dbReference>
<dbReference type="RefSeq" id="WP_114685803.1">
    <property type="nucleotide sequence ID" value="NZ_QQNB01000001.1"/>
</dbReference>
<gene>
    <name evidence="2" type="ORF">DVW87_00310</name>
</gene>
<name>A0A369W2C9_9SPHN</name>
<dbReference type="Pfam" id="PF04657">
    <property type="entry name" value="DMT_YdcZ"/>
    <property type="match status" value="1"/>
</dbReference>
<feature type="transmembrane region" description="Helical" evidence="1">
    <location>
        <begin position="93"/>
        <end position="111"/>
    </location>
</feature>